<evidence type="ECO:0000313" key="1">
    <source>
        <dbReference type="EMBL" id="QJY49069.1"/>
    </source>
</evidence>
<dbReference type="PANTHER" id="PTHR42685">
    <property type="entry name" value="GERANYLGERANYL DIPHOSPHATE REDUCTASE"/>
    <property type="match status" value="1"/>
</dbReference>
<gene>
    <name evidence="1" type="ORF">HOP40_27600</name>
</gene>
<protein>
    <submittedName>
        <fullName evidence="1">FAD-dependent oxidoreductase</fullName>
    </submittedName>
</protein>
<evidence type="ECO:0000313" key="2">
    <source>
        <dbReference type="Proteomes" id="UP000505377"/>
    </source>
</evidence>
<sequence>MRTVIAGAGPTGLFAAIALARRGHAVTVVDRDPGPRPDGTWERAGVMQFHHPHGFRNQVVDALAAEMPEVLDALVAAGAERVTLPDRSMATGLRCRRTVFERVLRAAARAEPGVALQRGHAQEVLRHRGRAAGLRVDGRRVEADLVLDASGRSGRLGRGLRERPQGGDCGVAYVSREYRLRPGVEFGPMENPSAAGALYPGYGALAFPHDNGVFSVLVLRSGDDRELALLRDRRAFEAAAAAIPLLAAWTDPGRAEPVGPVLPGGRLHNTWSGQLDADGEVPLTGLVFVGDTVCTTNPAAGRGIALALVQARRLLALSGDLAADPEPATRAFDAWCVEAVKPWFDDHVEVDAALRARWAGADVDLGARLPSDLVWAAAEADPSLMRVIGPYAVMQALPSSLHEVEPRAREVYASGWRPPVPAGPTRDELAALVTRAAERAGNGAG</sequence>
<reference evidence="1 2" key="1">
    <citation type="submission" date="2020-05" db="EMBL/GenBank/DDBJ databases">
        <authorList>
            <person name="Mo P."/>
        </authorList>
    </citation>
    <scope>NUCLEOTIDE SEQUENCE [LARGE SCALE GENOMIC DNA]</scope>
    <source>
        <strain evidence="1 2">Gen01</strain>
    </source>
</reference>
<dbReference type="SUPFAM" id="SSF51905">
    <property type="entry name" value="FAD/NAD(P)-binding domain"/>
    <property type="match status" value="1"/>
</dbReference>
<dbReference type="RefSeq" id="WP_172164019.1">
    <property type="nucleotide sequence ID" value="NZ_CP053564.1"/>
</dbReference>
<accession>A0A6M6JRM9</accession>
<dbReference type="EMBL" id="CP053564">
    <property type="protein sequence ID" value="QJY49069.1"/>
    <property type="molecule type" value="Genomic_DNA"/>
</dbReference>
<dbReference type="Pfam" id="PF12831">
    <property type="entry name" value="FAD_oxidored"/>
    <property type="match status" value="1"/>
</dbReference>
<organism evidence="1 2">
    <name type="scientific">Pseudonocardia broussonetiae</name>
    <dbReference type="NCBI Taxonomy" id="2736640"/>
    <lineage>
        <taxon>Bacteria</taxon>
        <taxon>Bacillati</taxon>
        <taxon>Actinomycetota</taxon>
        <taxon>Actinomycetes</taxon>
        <taxon>Pseudonocardiales</taxon>
        <taxon>Pseudonocardiaceae</taxon>
        <taxon>Pseudonocardia</taxon>
    </lineage>
</organism>
<dbReference type="Proteomes" id="UP000505377">
    <property type="component" value="Chromosome"/>
</dbReference>
<proteinExistence type="predicted"/>
<dbReference type="Gene3D" id="3.50.50.60">
    <property type="entry name" value="FAD/NAD(P)-binding domain"/>
    <property type="match status" value="1"/>
</dbReference>
<dbReference type="AlphaFoldDB" id="A0A6M6JRM9"/>
<dbReference type="PRINTS" id="PR00420">
    <property type="entry name" value="RNGMNOXGNASE"/>
</dbReference>
<dbReference type="PANTHER" id="PTHR42685:SF22">
    <property type="entry name" value="CONDITIONED MEDIUM FACTOR RECEPTOR 1"/>
    <property type="match status" value="1"/>
</dbReference>
<name>A0A6M6JRM9_9PSEU</name>
<dbReference type="InterPro" id="IPR036188">
    <property type="entry name" value="FAD/NAD-bd_sf"/>
</dbReference>
<keyword evidence="2" id="KW-1185">Reference proteome</keyword>
<dbReference type="InterPro" id="IPR050407">
    <property type="entry name" value="Geranylgeranyl_reductase"/>
</dbReference>
<dbReference type="KEGG" id="pbro:HOP40_27600"/>